<dbReference type="RefSeq" id="WP_039104613.1">
    <property type="nucleotide sequence ID" value="NZ_CP009056.1"/>
</dbReference>
<dbReference type="AlphaFoldDB" id="A0A0A7S0L8"/>
<evidence type="ECO:0000313" key="1">
    <source>
        <dbReference type="EMBL" id="AJA44998.1"/>
    </source>
</evidence>
<proteinExistence type="predicted"/>
<keyword evidence="2" id="KW-1185">Reference proteome</keyword>
<dbReference type="KEGG" id="fpp:FPB0191_01174"/>
<dbReference type="PROSITE" id="PS51257">
    <property type="entry name" value="PROKAR_LIPOPROTEIN"/>
    <property type="match status" value="1"/>
</dbReference>
<reference evidence="1 2" key="1">
    <citation type="journal article" date="2014" name="Appl. Environ. Microbiol.">
        <title>Gut symbionts from distinct hosts exhibit genotoxic activity via divergent colibactin biosynthetic pathways.</title>
        <authorList>
            <person name="Engel P."/>
            <person name="Vizcaino M.I."/>
            <person name="Crawford J.M."/>
        </authorList>
    </citation>
    <scope>NUCLEOTIDE SEQUENCE [LARGE SCALE GENOMIC DNA]</scope>
    <source>
        <strain evidence="1 2">PEB0191</strain>
    </source>
</reference>
<dbReference type="EMBL" id="CP009056">
    <property type="protein sequence ID" value="AJA44998.1"/>
    <property type="molecule type" value="Genomic_DNA"/>
</dbReference>
<evidence type="ECO:0000313" key="2">
    <source>
        <dbReference type="Proteomes" id="UP000030901"/>
    </source>
</evidence>
<gene>
    <name evidence="1" type="ORF">FPB0191_01174</name>
</gene>
<dbReference type="Proteomes" id="UP000030901">
    <property type="component" value="Chromosome"/>
</dbReference>
<name>A0A0A7S0L8_FRIPE</name>
<evidence type="ECO:0008006" key="3">
    <source>
        <dbReference type="Google" id="ProtNLM"/>
    </source>
</evidence>
<accession>A0A0A7S0L8</accession>
<sequence length="309" mass="36225">MKLVKYILLFASSLSLVGCFEKGSLNRWIDNPTANEIKLKIDNTELTIPARSGIDYEFDFGKHTLTYNNETLTFVVKPAKLGTTSFINPTQSNYFVRSIILAAPNTNNEEYEKVARKELRNIPVIIDGVRREFTLPAKLINDVIIDRYDNNWDYSYDEELPKEEADLSKNTTNFEIKRKLYRQNDYLKYLLGDEVRDKDEFIFPYEPQKFEKIKKYSFAKINLNEITCEPGREYMKNLLDNWEHLFTLKGGDFASSYNKLVSDDENHKNSESEKLCTQENDPNKTYHKNLTKFLKSINDVRDVHLYVIN</sequence>
<organism evidence="1 2">
    <name type="scientific">Frischella perrara</name>
    <dbReference type="NCBI Taxonomy" id="1267021"/>
    <lineage>
        <taxon>Bacteria</taxon>
        <taxon>Pseudomonadati</taxon>
        <taxon>Pseudomonadota</taxon>
        <taxon>Gammaproteobacteria</taxon>
        <taxon>Orbales</taxon>
        <taxon>Orbaceae</taxon>
        <taxon>Frischella</taxon>
    </lineage>
</organism>
<dbReference type="HOGENOM" id="CLU_865509_0_0_6"/>
<dbReference type="OrthoDB" id="7065605at2"/>
<protein>
    <recommendedName>
        <fullName evidence="3">Lipoprotein</fullName>
    </recommendedName>
</protein>